<dbReference type="AlphaFoldDB" id="A0A7Y9KGP9"/>
<protein>
    <submittedName>
        <fullName evidence="4">LCP family protein required for cell wall assembly</fullName>
    </submittedName>
</protein>
<feature type="transmembrane region" description="Helical" evidence="2">
    <location>
        <begin position="51"/>
        <end position="72"/>
    </location>
</feature>
<name>A0A7Y9KGP9_9ACTN</name>
<comment type="similarity">
    <text evidence="1">Belongs to the LytR/CpsA/Psr (LCP) family.</text>
</comment>
<keyword evidence="5" id="KW-1185">Reference proteome</keyword>
<dbReference type="Gene3D" id="3.40.630.190">
    <property type="entry name" value="LCP protein"/>
    <property type="match status" value="1"/>
</dbReference>
<keyword evidence="2" id="KW-0472">Membrane</keyword>
<gene>
    <name evidence="4" type="ORF">BJ999_007166</name>
</gene>
<reference evidence="4 5" key="1">
    <citation type="submission" date="2020-07" db="EMBL/GenBank/DDBJ databases">
        <title>Sequencing the genomes of 1000 actinobacteria strains.</title>
        <authorList>
            <person name="Klenk H.-P."/>
        </authorList>
    </citation>
    <scope>NUCLEOTIDE SEQUENCE [LARGE SCALE GENOMIC DNA]</scope>
    <source>
        <strain evidence="4 5">DSM 43461</strain>
    </source>
</reference>
<dbReference type="PANTHER" id="PTHR33392:SF6">
    <property type="entry name" value="POLYISOPRENYL-TEICHOIC ACID--PEPTIDOGLYCAN TEICHOIC ACID TRANSFERASE TAGU"/>
    <property type="match status" value="1"/>
</dbReference>
<dbReference type="RefSeq" id="WP_179837339.1">
    <property type="nucleotide sequence ID" value="NZ_BMRD01000002.1"/>
</dbReference>
<comment type="caution">
    <text evidence="4">The sequence shown here is derived from an EMBL/GenBank/DDBJ whole genome shotgun (WGS) entry which is preliminary data.</text>
</comment>
<keyword evidence="2" id="KW-0812">Transmembrane</keyword>
<dbReference type="NCBIfam" id="TIGR00350">
    <property type="entry name" value="lytR_cpsA_psr"/>
    <property type="match status" value="1"/>
</dbReference>
<accession>A0A7Y9KGP9</accession>
<evidence type="ECO:0000259" key="3">
    <source>
        <dbReference type="Pfam" id="PF03816"/>
    </source>
</evidence>
<feature type="domain" description="Cell envelope-related transcriptional attenuator" evidence="3">
    <location>
        <begin position="109"/>
        <end position="259"/>
    </location>
</feature>
<dbReference type="Proteomes" id="UP000591272">
    <property type="component" value="Unassembled WGS sequence"/>
</dbReference>
<keyword evidence="2" id="KW-1133">Transmembrane helix</keyword>
<dbReference type="InterPro" id="IPR004474">
    <property type="entry name" value="LytR_CpsA_psr"/>
</dbReference>
<evidence type="ECO:0000313" key="4">
    <source>
        <dbReference type="EMBL" id="NYE16870.1"/>
    </source>
</evidence>
<sequence length="338" mass="35993">MTVDDLDLIRGLGRDLEHEPPPSLARQRSRLLDEARRGRRATLRWTGMLRWTLLGVVAVVTAAAILVPAVVLHGRGERPTATGSTAPAAARALNVLVIGLDARHGGLSRSDTLMLVHVPADRKRPQVVSIPRDVLVRIPACGRTPARQATVNTAFPLGGAACTRRTVEALTGARIDQTVTIDFGGFTRVVDALGGVEVTLPKAVDDRNSGLDLPAGRHLLNGTQALAYVRVRHGLGDGSDLDRVRRQQRFLASLARQAKALSTQNPLRFARFLTVAAGAVESTPKLDAGALRTLARGFDGSGGVAAATIPVRPAPSDPNRLVVDEAAARRVLAPFRTR</sequence>
<dbReference type="Pfam" id="PF03816">
    <property type="entry name" value="LytR_cpsA_psr"/>
    <property type="match status" value="1"/>
</dbReference>
<organism evidence="4 5">
    <name type="scientific">Actinomadura citrea</name>
    <dbReference type="NCBI Taxonomy" id="46158"/>
    <lineage>
        <taxon>Bacteria</taxon>
        <taxon>Bacillati</taxon>
        <taxon>Actinomycetota</taxon>
        <taxon>Actinomycetes</taxon>
        <taxon>Streptosporangiales</taxon>
        <taxon>Thermomonosporaceae</taxon>
        <taxon>Actinomadura</taxon>
    </lineage>
</organism>
<proteinExistence type="inferred from homology"/>
<dbReference type="EMBL" id="JACCBT010000001">
    <property type="protein sequence ID" value="NYE16870.1"/>
    <property type="molecule type" value="Genomic_DNA"/>
</dbReference>
<dbReference type="PANTHER" id="PTHR33392">
    <property type="entry name" value="POLYISOPRENYL-TEICHOIC ACID--PEPTIDOGLYCAN TEICHOIC ACID TRANSFERASE TAGU"/>
    <property type="match status" value="1"/>
</dbReference>
<dbReference type="InterPro" id="IPR050922">
    <property type="entry name" value="LytR/CpsA/Psr_CW_biosynth"/>
</dbReference>
<evidence type="ECO:0000313" key="5">
    <source>
        <dbReference type="Proteomes" id="UP000591272"/>
    </source>
</evidence>
<evidence type="ECO:0000256" key="2">
    <source>
        <dbReference type="SAM" id="Phobius"/>
    </source>
</evidence>
<evidence type="ECO:0000256" key="1">
    <source>
        <dbReference type="ARBA" id="ARBA00006068"/>
    </source>
</evidence>